<gene>
    <name evidence="1" type="ORF">METZ01_LOCUS251455</name>
</gene>
<proteinExistence type="predicted"/>
<dbReference type="AlphaFoldDB" id="A0A382IIU2"/>
<reference evidence="1" key="1">
    <citation type="submission" date="2018-05" db="EMBL/GenBank/DDBJ databases">
        <authorList>
            <person name="Lanie J.A."/>
            <person name="Ng W.-L."/>
            <person name="Kazmierczak K.M."/>
            <person name="Andrzejewski T.M."/>
            <person name="Davidsen T.M."/>
            <person name="Wayne K.J."/>
            <person name="Tettelin H."/>
            <person name="Glass J.I."/>
            <person name="Rusch D."/>
            <person name="Podicherti R."/>
            <person name="Tsui H.-C.T."/>
            <person name="Winkler M.E."/>
        </authorList>
    </citation>
    <scope>NUCLEOTIDE SEQUENCE</scope>
</reference>
<evidence type="ECO:0008006" key="2">
    <source>
        <dbReference type="Google" id="ProtNLM"/>
    </source>
</evidence>
<dbReference type="EMBL" id="UINC01067181">
    <property type="protein sequence ID" value="SVB98601.1"/>
    <property type="molecule type" value="Genomic_DNA"/>
</dbReference>
<sequence>MCFQIALFFILLWPYTSLAVTAIEQSRRLQLVYSHLLDFRSNAAPIYETSGTLEVSVDLQPMPDIDARIGAKTEPVETLPVSGRLRLRGFLFDGWMLGISSVPGLTIGKQKATALQTEMGWRKTWGSIQTGLRVSQSLWKIVGQMTTTIYKDRLENRQQNIDFSLGLDWSFWQPYAGIGRGVLNSDFWIEESQITLKIENHVYSYQFVGLGLMANTWSFNFEQHRTEDFLLHFQLSATRKF</sequence>
<protein>
    <recommendedName>
        <fullName evidence="2">Outer membrane protein beta-barrel domain-containing protein</fullName>
    </recommendedName>
</protein>
<evidence type="ECO:0000313" key="1">
    <source>
        <dbReference type="EMBL" id="SVB98601.1"/>
    </source>
</evidence>
<name>A0A382IIU2_9ZZZZ</name>
<accession>A0A382IIU2</accession>
<organism evidence="1">
    <name type="scientific">marine metagenome</name>
    <dbReference type="NCBI Taxonomy" id="408172"/>
    <lineage>
        <taxon>unclassified sequences</taxon>
        <taxon>metagenomes</taxon>
        <taxon>ecological metagenomes</taxon>
    </lineage>
</organism>